<comment type="caution">
    <text evidence="10">The sequence shown here is derived from an EMBL/GenBank/DDBJ whole genome shotgun (WGS) entry which is preliminary data.</text>
</comment>
<dbReference type="InterPro" id="IPR002772">
    <property type="entry name" value="Glyco_hydro_3_C"/>
</dbReference>
<evidence type="ECO:0000259" key="8">
    <source>
        <dbReference type="Pfam" id="PF00933"/>
    </source>
</evidence>
<dbReference type="PRINTS" id="PR00133">
    <property type="entry name" value="GLHYDRLASE3"/>
</dbReference>
<proteinExistence type="inferred from homology"/>
<keyword evidence="5 7" id="KW-0378">Hydrolase</keyword>
<evidence type="ECO:0000256" key="4">
    <source>
        <dbReference type="ARBA" id="ARBA00022729"/>
    </source>
</evidence>
<accession>A0A8X8VX47</accession>
<dbReference type="Gene3D" id="3.40.50.1700">
    <property type="entry name" value="Glycoside hydrolase family 3 C-terminal domain"/>
    <property type="match status" value="1"/>
</dbReference>
<dbReference type="EMBL" id="PNBA02000371">
    <property type="protein sequence ID" value="KAG6383851.1"/>
    <property type="molecule type" value="Genomic_DNA"/>
</dbReference>
<organism evidence="10">
    <name type="scientific">Salvia splendens</name>
    <name type="common">Scarlet sage</name>
    <dbReference type="NCBI Taxonomy" id="180675"/>
    <lineage>
        <taxon>Eukaryota</taxon>
        <taxon>Viridiplantae</taxon>
        <taxon>Streptophyta</taxon>
        <taxon>Embryophyta</taxon>
        <taxon>Tracheophyta</taxon>
        <taxon>Spermatophyta</taxon>
        <taxon>Magnoliopsida</taxon>
        <taxon>eudicotyledons</taxon>
        <taxon>Gunneridae</taxon>
        <taxon>Pentapetalae</taxon>
        <taxon>asterids</taxon>
        <taxon>lamiids</taxon>
        <taxon>Lamiales</taxon>
        <taxon>Lamiaceae</taxon>
        <taxon>Nepetoideae</taxon>
        <taxon>Mentheae</taxon>
        <taxon>Salviinae</taxon>
        <taxon>Salvia</taxon>
        <taxon>Salvia subgen. Calosphace</taxon>
        <taxon>core Calosphace</taxon>
    </lineage>
</organism>
<dbReference type="InterPro" id="IPR017853">
    <property type="entry name" value="GH"/>
</dbReference>
<keyword evidence="6 7" id="KW-0326">Glycosidase</keyword>
<comment type="catalytic activity">
    <reaction evidence="1">
        <text>Hydrolysis of terminal, non-reducing beta-D-glucosyl residues with release of beta-D-glucose.</text>
        <dbReference type="EC" id="3.2.1.21"/>
    </reaction>
</comment>
<protein>
    <recommendedName>
        <fullName evidence="3">beta-glucosidase</fullName>
        <ecNumber evidence="3">3.2.1.21</ecNumber>
    </recommendedName>
</protein>
<name>A0A8X8VX47_SALSN</name>
<reference evidence="10" key="2">
    <citation type="submission" date="2020-08" db="EMBL/GenBank/DDBJ databases">
        <title>Plant Genome Project.</title>
        <authorList>
            <person name="Zhang R.-G."/>
        </authorList>
    </citation>
    <scope>NUCLEOTIDE SEQUENCE</scope>
    <source>
        <strain evidence="10">Huo1</strain>
        <tissue evidence="10">Leaf</tissue>
    </source>
</reference>
<dbReference type="InterPro" id="IPR051915">
    <property type="entry name" value="Cellulose_Degrad_GH3"/>
</dbReference>
<keyword evidence="11" id="KW-1185">Reference proteome</keyword>
<feature type="domain" description="Glycoside hydrolase family 3 N-terminal" evidence="8">
    <location>
        <begin position="2"/>
        <end position="107"/>
    </location>
</feature>
<dbReference type="Pfam" id="PF01915">
    <property type="entry name" value="Glyco_hydro_3_C"/>
    <property type="match status" value="1"/>
</dbReference>
<dbReference type="PROSITE" id="PS00775">
    <property type="entry name" value="GLYCOSYL_HYDROL_F3"/>
    <property type="match status" value="1"/>
</dbReference>
<dbReference type="InterPro" id="IPR036962">
    <property type="entry name" value="Glyco_hydro_3_N_sf"/>
</dbReference>
<dbReference type="Gene3D" id="3.20.20.300">
    <property type="entry name" value="Glycoside hydrolase, family 3, N-terminal domain"/>
    <property type="match status" value="2"/>
</dbReference>
<evidence type="ECO:0000313" key="11">
    <source>
        <dbReference type="Proteomes" id="UP000298416"/>
    </source>
</evidence>
<comment type="similarity">
    <text evidence="2 7">Belongs to the glycosyl hydrolase 3 family.</text>
</comment>
<evidence type="ECO:0000256" key="1">
    <source>
        <dbReference type="ARBA" id="ARBA00000448"/>
    </source>
</evidence>
<evidence type="ECO:0000313" key="10">
    <source>
        <dbReference type="EMBL" id="KAG6383851.1"/>
    </source>
</evidence>
<dbReference type="GO" id="GO:0008422">
    <property type="term" value="F:beta-glucosidase activity"/>
    <property type="evidence" value="ECO:0007669"/>
    <property type="project" value="UniProtKB-EC"/>
</dbReference>
<evidence type="ECO:0000256" key="7">
    <source>
        <dbReference type="RuleBase" id="RU361161"/>
    </source>
</evidence>
<keyword evidence="4" id="KW-0732">Signal</keyword>
<feature type="domain" description="Glycoside hydrolase family 3 N-terminal" evidence="8">
    <location>
        <begin position="162"/>
        <end position="240"/>
    </location>
</feature>
<evidence type="ECO:0000256" key="3">
    <source>
        <dbReference type="ARBA" id="ARBA00012744"/>
    </source>
</evidence>
<dbReference type="GO" id="GO:0009251">
    <property type="term" value="P:glucan catabolic process"/>
    <property type="evidence" value="ECO:0007669"/>
    <property type="project" value="TreeGrafter"/>
</dbReference>
<dbReference type="Pfam" id="PF00933">
    <property type="entry name" value="Glyco_hydro_3"/>
    <property type="match status" value="2"/>
</dbReference>
<feature type="domain" description="Glycoside hydrolase family 3 C-terminal" evidence="9">
    <location>
        <begin position="281"/>
        <end position="420"/>
    </location>
</feature>
<dbReference type="SUPFAM" id="SSF51445">
    <property type="entry name" value="(Trans)glycosidases"/>
    <property type="match status" value="1"/>
</dbReference>
<sequence>MARRMQSAVMKGSRLKIPLIFAADVIHGHRTIFPVPVAEAASFEPSLAERTARVAAYEAAAAGIDWTFFPMVDIARDQRWGRTMEGAGEDVLVGNLFAAARVRGFQGPGPDGERCDDGLRQAFRRLWRGGVGAGLQRGRPVRADAARRLSAALQGRLRCGPVLRDEWKFPGIIVSDYTGDEEMIAAGFAKDGRDAARIAFLAGVDMCMQSNLYMQHLPGLVRDGLVPQEVLDRSVRRVLVVKHRLGLFDDPFRRIDVKREKARSRTKASLALAREAGRKSIVLLKNDGDLLPLPKAGRRLALIGPFASGQHDLNGPWVVYGDNKQAVDLATGLRAAMADPSLLSVTAGSGVEEALPGGIDAAVAAATAADIVLLAIGESESMSGEAQSRTEIVVPAPQQALAEAVAATGKPVVVILKNGTWPGAARRGARRARDPDDLVPGLGKRPCHRRRAVRRLFPLGAPADQPAL</sequence>
<evidence type="ECO:0000256" key="2">
    <source>
        <dbReference type="ARBA" id="ARBA00005336"/>
    </source>
</evidence>
<reference evidence="10" key="1">
    <citation type="submission" date="2018-01" db="EMBL/GenBank/DDBJ databases">
        <authorList>
            <person name="Mao J.F."/>
        </authorList>
    </citation>
    <scope>NUCLEOTIDE SEQUENCE</scope>
    <source>
        <strain evidence="10">Huo1</strain>
        <tissue evidence="10">Leaf</tissue>
    </source>
</reference>
<evidence type="ECO:0000256" key="5">
    <source>
        <dbReference type="ARBA" id="ARBA00022801"/>
    </source>
</evidence>
<evidence type="ECO:0000259" key="9">
    <source>
        <dbReference type="Pfam" id="PF01915"/>
    </source>
</evidence>
<dbReference type="EC" id="3.2.1.21" evidence="3"/>
<dbReference type="PANTHER" id="PTHR30620">
    <property type="entry name" value="PERIPLASMIC BETA-GLUCOSIDASE-RELATED"/>
    <property type="match status" value="1"/>
</dbReference>
<dbReference type="InterPro" id="IPR019800">
    <property type="entry name" value="Glyco_hydro_3_AS"/>
</dbReference>
<dbReference type="PANTHER" id="PTHR30620:SF16">
    <property type="entry name" value="LYSOSOMAL BETA GLUCOSIDASE"/>
    <property type="match status" value="1"/>
</dbReference>
<dbReference type="SUPFAM" id="SSF52279">
    <property type="entry name" value="Beta-D-glucan exohydrolase, C-terminal domain"/>
    <property type="match status" value="1"/>
</dbReference>
<evidence type="ECO:0000256" key="6">
    <source>
        <dbReference type="ARBA" id="ARBA00023295"/>
    </source>
</evidence>
<gene>
    <name evidence="10" type="ORF">SASPL_156382</name>
</gene>
<dbReference type="AlphaFoldDB" id="A0A8X8VX47"/>
<dbReference type="Proteomes" id="UP000298416">
    <property type="component" value="Unassembled WGS sequence"/>
</dbReference>
<dbReference type="InterPro" id="IPR001764">
    <property type="entry name" value="Glyco_hydro_3_N"/>
</dbReference>
<dbReference type="InterPro" id="IPR036881">
    <property type="entry name" value="Glyco_hydro_3_C_sf"/>
</dbReference>